<dbReference type="RefSeq" id="WP_155171028.1">
    <property type="nucleotide sequence ID" value="NZ_BAAAFL010000012.1"/>
</dbReference>
<proteinExistence type="predicted"/>
<name>A0ABW9RLX8_9BACT</name>
<dbReference type="Proteomes" id="UP000798808">
    <property type="component" value="Unassembled WGS sequence"/>
</dbReference>
<gene>
    <name evidence="1" type="ORF">E1163_08570</name>
</gene>
<accession>A0ABW9RLX8</accession>
<keyword evidence="2" id="KW-1185">Reference proteome</keyword>
<organism evidence="1 2">
    <name type="scientific">Fulvivirga kasyanovii</name>
    <dbReference type="NCBI Taxonomy" id="396812"/>
    <lineage>
        <taxon>Bacteria</taxon>
        <taxon>Pseudomonadati</taxon>
        <taxon>Bacteroidota</taxon>
        <taxon>Cytophagia</taxon>
        <taxon>Cytophagales</taxon>
        <taxon>Fulvivirgaceae</taxon>
        <taxon>Fulvivirga</taxon>
    </lineage>
</organism>
<sequence length="255" mass="30009">MNIEVPIKELDLMLRHLTDHFNVDLEKAGFLTIADAIENVDYRYLSEKLYGQMTEARKKGIPEINLRLEKLNAIVEHLGFKSFMDFQNYIKINPHLMQYVGHYYSLIRKNSKDSEILQSPVKIEREEHLVRLTLKGKDRLYTGNLEIQDGCMTCLMRSEERDKSFYHVYRIGKIKNPRIMLGIFAGASSFDEPIGGRCILLKQDNDFHKLINEKIRIEELDDHVDEDYKQLRPYFEKYEENNLSLGNLNDYGLNI</sequence>
<evidence type="ECO:0000313" key="2">
    <source>
        <dbReference type="Proteomes" id="UP000798808"/>
    </source>
</evidence>
<dbReference type="EMBL" id="SMLW01000473">
    <property type="protein sequence ID" value="MTI24991.1"/>
    <property type="molecule type" value="Genomic_DNA"/>
</dbReference>
<evidence type="ECO:0000313" key="1">
    <source>
        <dbReference type="EMBL" id="MTI24991.1"/>
    </source>
</evidence>
<comment type="caution">
    <text evidence="1">The sequence shown here is derived from an EMBL/GenBank/DDBJ whole genome shotgun (WGS) entry which is preliminary data.</text>
</comment>
<reference evidence="1 2" key="1">
    <citation type="submission" date="2019-02" db="EMBL/GenBank/DDBJ databases">
        <authorList>
            <person name="Goldberg S.R."/>
            <person name="Haltli B.A."/>
            <person name="Correa H."/>
            <person name="Russell K.G."/>
        </authorList>
    </citation>
    <scope>NUCLEOTIDE SEQUENCE [LARGE SCALE GENOMIC DNA]</scope>
    <source>
        <strain evidence="1 2">JCM 16186</strain>
    </source>
</reference>
<protein>
    <submittedName>
        <fullName evidence="1">Uncharacterized protein</fullName>
    </submittedName>
</protein>